<reference evidence="1" key="1">
    <citation type="submission" date="2022-11" db="EMBL/GenBank/DDBJ databases">
        <authorList>
            <person name="Hyden B.L."/>
            <person name="Feng K."/>
            <person name="Yates T."/>
            <person name="Jawdy S."/>
            <person name="Smart L.B."/>
            <person name="Muchero W."/>
        </authorList>
    </citation>
    <scope>NUCLEOTIDE SEQUENCE</scope>
    <source>
        <tissue evidence="1">Shoot tip</tissue>
    </source>
</reference>
<dbReference type="AlphaFoldDB" id="A0A9Q0QI84"/>
<evidence type="ECO:0000313" key="2">
    <source>
        <dbReference type="Proteomes" id="UP001151529"/>
    </source>
</evidence>
<dbReference type="Proteomes" id="UP001151529">
    <property type="component" value="Chromosome 4"/>
</dbReference>
<dbReference type="InterPro" id="IPR038538">
    <property type="entry name" value="MTERF_sf"/>
</dbReference>
<name>A0A9Q0QI84_SALVM</name>
<accession>A0A9Q0QI84</accession>
<reference evidence="1" key="2">
    <citation type="journal article" date="2023" name="Int. J. Mol. Sci.">
        <title>De Novo Assembly and Annotation of 11 Diverse Shrub Willow (Salix) Genomes Reveals Novel Gene Organization in Sex-Linked Regions.</title>
        <authorList>
            <person name="Hyden B."/>
            <person name="Feng K."/>
            <person name="Yates T.B."/>
            <person name="Jawdy S."/>
            <person name="Cereghino C."/>
            <person name="Smart L.B."/>
            <person name="Muchero W."/>
        </authorList>
    </citation>
    <scope>NUCLEOTIDE SEQUENCE [LARGE SCALE GENOMIC DNA]</scope>
    <source>
        <tissue evidence="1">Shoot tip</tissue>
    </source>
</reference>
<gene>
    <name evidence="1" type="ORF">OIU85_027187</name>
</gene>
<evidence type="ECO:0000313" key="1">
    <source>
        <dbReference type="EMBL" id="KAJ6706807.1"/>
    </source>
</evidence>
<protein>
    <submittedName>
        <fullName evidence="1">Uncharacterized protein</fullName>
    </submittedName>
</protein>
<keyword evidence="2" id="KW-1185">Reference proteome</keyword>
<organism evidence="1 2">
    <name type="scientific">Salix viminalis</name>
    <name type="common">Common osier</name>
    <name type="synonym">Basket willow</name>
    <dbReference type="NCBI Taxonomy" id="40686"/>
    <lineage>
        <taxon>Eukaryota</taxon>
        <taxon>Viridiplantae</taxon>
        <taxon>Streptophyta</taxon>
        <taxon>Embryophyta</taxon>
        <taxon>Tracheophyta</taxon>
        <taxon>Spermatophyta</taxon>
        <taxon>Magnoliopsida</taxon>
        <taxon>eudicotyledons</taxon>
        <taxon>Gunneridae</taxon>
        <taxon>Pentapetalae</taxon>
        <taxon>rosids</taxon>
        <taxon>fabids</taxon>
        <taxon>Malpighiales</taxon>
        <taxon>Salicaceae</taxon>
        <taxon>Saliceae</taxon>
        <taxon>Salix</taxon>
    </lineage>
</organism>
<dbReference type="Gene3D" id="1.25.70.10">
    <property type="entry name" value="Transcription termination factor 3, mitochondrial"/>
    <property type="match status" value="1"/>
</dbReference>
<comment type="caution">
    <text evidence="1">The sequence shown here is derived from an EMBL/GenBank/DDBJ whole genome shotgun (WGS) entry which is preliminary data.</text>
</comment>
<sequence length="267" mass="30339">MLDDIYAPDLEVNEEKDRPNDDWFPPSYSPVPSLLCSAPLLLGLKELLQWNGRWHFIHYDDDDDDDFLTSQFPMLRLLCKSIVIGSSVRASPAHYFLENPSILSCLRNISSVNTDDNIKEHSFTVSYLPNKMWVLSENLLYKLLNRSILKPQMSLILLLPFSRTMASKQVQRLENQLVPAFDFLETSLQSDAVAIKAIKRFPRVLNVTVETIARVVDVLRDNGVPGKEHCSANLFPAFRYGFKSGEFKKAYRGSDSNGISSFQDSVS</sequence>
<proteinExistence type="predicted"/>
<dbReference type="EMBL" id="JAPFFL010000008">
    <property type="protein sequence ID" value="KAJ6706807.1"/>
    <property type="molecule type" value="Genomic_DNA"/>
</dbReference>